<evidence type="ECO:0000313" key="2">
    <source>
        <dbReference type="EMBL" id="SMF53190.1"/>
    </source>
</evidence>
<accession>A0A1X7FK64</accession>
<organism evidence="2 3">
    <name type="scientific">Xaviernesmea oryzae</name>
    <dbReference type="NCBI Taxonomy" id="464029"/>
    <lineage>
        <taxon>Bacteria</taxon>
        <taxon>Pseudomonadati</taxon>
        <taxon>Pseudomonadota</taxon>
        <taxon>Alphaproteobacteria</taxon>
        <taxon>Hyphomicrobiales</taxon>
        <taxon>Rhizobiaceae</taxon>
        <taxon>Rhizobium/Agrobacterium group</taxon>
        <taxon>Xaviernesmea</taxon>
    </lineage>
</organism>
<evidence type="ECO:0000313" key="3">
    <source>
        <dbReference type="Proteomes" id="UP000192903"/>
    </source>
</evidence>
<dbReference type="AlphaFoldDB" id="A0A1X7FK64"/>
<dbReference type="EMBL" id="FXAF01000006">
    <property type="protein sequence ID" value="SMF53190.1"/>
    <property type="molecule type" value="Genomic_DNA"/>
</dbReference>
<name>A0A1X7FK64_9HYPH</name>
<feature type="compositionally biased region" description="Low complexity" evidence="1">
    <location>
        <begin position="30"/>
        <end position="43"/>
    </location>
</feature>
<feature type="compositionally biased region" description="Polar residues" evidence="1">
    <location>
        <begin position="10"/>
        <end position="23"/>
    </location>
</feature>
<feature type="region of interest" description="Disordered" evidence="1">
    <location>
        <begin position="1"/>
        <end position="47"/>
    </location>
</feature>
<dbReference type="Proteomes" id="UP000192903">
    <property type="component" value="Unassembled WGS sequence"/>
</dbReference>
<dbReference type="OrthoDB" id="8403673at2"/>
<evidence type="ECO:0000256" key="1">
    <source>
        <dbReference type="SAM" id="MobiDB-lite"/>
    </source>
</evidence>
<reference evidence="3" key="1">
    <citation type="submission" date="2017-04" db="EMBL/GenBank/DDBJ databases">
        <authorList>
            <person name="Varghese N."/>
            <person name="Submissions S."/>
        </authorList>
    </citation>
    <scope>NUCLEOTIDE SEQUENCE [LARGE SCALE GENOMIC DNA]</scope>
    <source>
        <strain evidence="3">B4P</strain>
    </source>
</reference>
<gene>
    <name evidence="2" type="ORF">SAMN02982989_3181</name>
</gene>
<proteinExistence type="predicted"/>
<protein>
    <submittedName>
        <fullName evidence="2">Uncharacterized protein</fullName>
    </submittedName>
</protein>
<sequence length="399" mass="43501">MTEHKPSVRDFSQLSALLTTVSASPPPQTSKPAMAKKTTPAPANDNNATDVLAWPTLERLAYRRDGARLFALRHWRNLCYPGAGFIPEPDDDDTAEAQVEIRPSEAELLRAVGWTVTGSERWEHTGKVVNTYKRAEAAPISTRNRNGGTDTRFGDLRFRDGKLIEWGTTANGASLKPVERRRGLKGGSSKERAEAAIWAYLRTRDTDSPFAAASYPRPFSGEKAIADCYDPLPREAPSQQDKHGRYGVEEARAVLRAHGVDGSVPFENLPVPATRAPDAIIAGPQWVGGIKKPKPTGEISASEGPPSEFAVRFETGDYVDHLRRILGDHAKVLDLAITDATAKEIGIAMGKAPAYAEKAGPWLIDAAIDALIVADETARLFVEYKQKKVVESEQKKIAA</sequence>
<keyword evidence="3" id="KW-1185">Reference proteome</keyword>